<proteinExistence type="predicted"/>
<accession>A0A170PT33</accession>
<name>A0A170PT33_9ZZZZ</name>
<protein>
    <submittedName>
        <fullName evidence="1">Uncharacterized protein</fullName>
    </submittedName>
</protein>
<gene>
    <name evidence="1" type="ORF">MGWOODY_Hyp1143</name>
</gene>
<dbReference type="AlphaFoldDB" id="A0A170PT33"/>
<sequence>MTRKDQREFFHVWFLQIAPVVKGDRECKQALEKQAQMRFTPAFTRRHAALVSLE</sequence>
<dbReference type="EMBL" id="CZQD01000014">
    <property type="protein sequence ID" value="CUS55902.1"/>
    <property type="molecule type" value="Genomic_DNA"/>
</dbReference>
<reference evidence="1" key="1">
    <citation type="submission" date="2015-10" db="EMBL/GenBank/DDBJ databases">
        <authorList>
            <person name="Gilbert D.G."/>
        </authorList>
    </citation>
    <scope>NUCLEOTIDE SEQUENCE</scope>
</reference>
<organism evidence="1">
    <name type="scientific">hydrothermal vent metagenome</name>
    <dbReference type="NCBI Taxonomy" id="652676"/>
    <lineage>
        <taxon>unclassified sequences</taxon>
        <taxon>metagenomes</taxon>
        <taxon>ecological metagenomes</taxon>
    </lineage>
</organism>
<evidence type="ECO:0000313" key="1">
    <source>
        <dbReference type="EMBL" id="CUS55902.1"/>
    </source>
</evidence>